<evidence type="ECO:0000313" key="2">
    <source>
        <dbReference type="EMBL" id="SHG43393.1"/>
    </source>
</evidence>
<dbReference type="STRING" id="421058.SAMN05421866_0442"/>
<dbReference type="Gene3D" id="3.10.180.10">
    <property type="entry name" value="2,3-Dihydroxybiphenyl 1,2-Dioxygenase, domain 1"/>
    <property type="match status" value="1"/>
</dbReference>
<protein>
    <recommendedName>
        <fullName evidence="1">VOC domain-containing protein</fullName>
    </recommendedName>
</protein>
<evidence type="ECO:0000259" key="1">
    <source>
        <dbReference type="PROSITE" id="PS51819"/>
    </source>
</evidence>
<dbReference type="AlphaFoldDB" id="A0A1M5JTU2"/>
<dbReference type="PROSITE" id="PS51819">
    <property type="entry name" value="VOC"/>
    <property type="match status" value="1"/>
</dbReference>
<dbReference type="EMBL" id="FQWT01000001">
    <property type="protein sequence ID" value="SHG43393.1"/>
    <property type="molecule type" value="Genomic_DNA"/>
</dbReference>
<dbReference type="PANTHER" id="PTHR36503">
    <property type="entry name" value="BLR2520 PROTEIN"/>
    <property type="match status" value="1"/>
</dbReference>
<feature type="domain" description="VOC" evidence="1">
    <location>
        <begin position="2"/>
        <end position="128"/>
    </location>
</feature>
<keyword evidence="3" id="KW-1185">Reference proteome</keyword>
<sequence>MKINQIYVNLPVKDVQKTREFWTKLGFSIAEEMSNEKGICVVMKDDSIYVMFLSEEYFQSFSERPVPKGDTTQVLVAIGLNSREEVDQVVNTALENGAYQHEEPQDEGWMYQNSFWDINGHGWNVIFTDVSQFPAQS</sequence>
<dbReference type="InterPro" id="IPR037523">
    <property type="entry name" value="VOC_core"/>
</dbReference>
<dbReference type="eggNOG" id="COG3607">
    <property type="taxonomic scope" value="Bacteria"/>
</dbReference>
<dbReference type="SUPFAM" id="SSF54593">
    <property type="entry name" value="Glyoxalase/Bleomycin resistance protein/Dihydroxybiphenyl dioxygenase"/>
    <property type="match status" value="1"/>
</dbReference>
<dbReference type="OrthoDB" id="9798430at2"/>
<dbReference type="Proteomes" id="UP000184047">
    <property type="component" value="Unassembled WGS sequence"/>
</dbReference>
<name>A0A1M5JTU2_9FLAO</name>
<proteinExistence type="predicted"/>
<dbReference type="Pfam" id="PF00903">
    <property type="entry name" value="Glyoxalase"/>
    <property type="match status" value="1"/>
</dbReference>
<dbReference type="InterPro" id="IPR029068">
    <property type="entry name" value="Glyas_Bleomycin-R_OHBP_Dase"/>
</dbReference>
<reference evidence="3" key="1">
    <citation type="submission" date="2016-11" db="EMBL/GenBank/DDBJ databases">
        <authorList>
            <person name="Varghese N."/>
            <person name="Submissions S."/>
        </authorList>
    </citation>
    <scope>NUCLEOTIDE SEQUENCE [LARGE SCALE GENOMIC DNA]</scope>
    <source>
        <strain evidence="3">DSM 19055</strain>
    </source>
</reference>
<dbReference type="RefSeq" id="WP_040994448.1">
    <property type="nucleotide sequence ID" value="NZ_FQWT01000001.1"/>
</dbReference>
<accession>A0A1M5JTU2</accession>
<organism evidence="2 3">
    <name type="scientific">Chryseobacterium oranimense</name>
    <dbReference type="NCBI Taxonomy" id="421058"/>
    <lineage>
        <taxon>Bacteria</taxon>
        <taxon>Pseudomonadati</taxon>
        <taxon>Bacteroidota</taxon>
        <taxon>Flavobacteriia</taxon>
        <taxon>Flavobacteriales</taxon>
        <taxon>Weeksellaceae</taxon>
        <taxon>Chryseobacterium group</taxon>
        <taxon>Chryseobacterium</taxon>
    </lineage>
</organism>
<dbReference type="InterPro" id="IPR004360">
    <property type="entry name" value="Glyas_Fos-R_dOase_dom"/>
</dbReference>
<evidence type="ECO:0000313" key="3">
    <source>
        <dbReference type="Proteomes" id="UP000184047"/>
    </source>
</evidence>
<gene>
    <name evidence="2" type="ORF">SAMN05421866_0442</name>
</gene>
<dbReference type="PANTHER" id="PTHR36503:SF2">
    <property type="entry name" value="BLR2408 PROTEIN"/>
    <property type="match status" value="1"/>
</dbReference>